<reference evidence="3 4" key="1">
    <citation type="submission" date="2018-07" db="EMBL/GenBank/DDBJ databases">
        <title>Genome sequences of six Lactobacillus spp. isolated from bumble bee guts.</title>
        <authorList>
            <person name="Motta E.V.S."/>
            <person name="Moran N.A."/>
        </authorList>
    </citation>
    <scope>NUCLEOTIDE SEQUENCE [LARGE SCALE GENOMIC DNA]</scope>
    <source>
        <strain evidence="3 4">BI-1.1</strain>
    </source>
</reference>
<name>A0A3R6YT46_9LACO</name>
<protein>
    <submittedName>
        <fullName evidence="3">Alpha/beta hydrolase</fullName>
    </submittedName>
</protein>
<comment type="caution">
    <text evidence="3">The sequence shown here is derived from an EMBL/GenBank/DDBJ whole genome shotgun (WGS) entry which is preliminary data.</text>
</comment>
<evidence type="ECO:0000259" key="2">
    <source>
        <dbReference type="Pfam" id="PF20434"/>
    </source>
</evidence>
<keyword evidence="4" id="KW-1185">Reference proteome</keyword>
<dbReference type="InterPro" id="IPR049492">
    <property type="entry name" value="BD-FAE-like_dom"/>
</dbReference>
<dbReference type="Pfam" id="PF20434">
    <property type="entry name" value="BD-FAE"/>
    <property type="match status" value="1"/>
</dbReference>
<dbReference type="PANTHER" id="PTHR48081">
    <property type="entry name" value="AB HYDROLASE SUPERFAMILY PROTEIN C4A8.06C"/>
    <property type="match status" value="1"/>
</dbReference>
<sequence>MKINVYNLDSENPQVTLTAYLLDDSAETINGKPRPGIIICPGGGYFSCSDREAEPIALKFASLGYHAFILRYTTYNDNGLELPDLSKPLPLKSERLFPKQVFELAQSMIFVKKHATQWHLDPEKVAVCGFSAGGHNAALYMTNWNHDWIKDQFTDDYELLRPAACILGYALTDYVMLQQQVNELPTGMDKSFMLASFVAFLGKENPNKELLTKVSPALNVDSDTPPTFLWATAEDSLVSAQHSLRLAQSLKQANVPFELHIFEKGSHGLSLADQTTASAKSQIKPDVAAWFNLCAIWLQKRFSLPLPELSDFEKLYSKEN</sequence>
<dbReference type="AlphaFoldDB" id="A0A3R6YT46"/>
<evidence type="ECO:0000313" key="4">
    <source>
        <dbReference type="Proteomes" id="UP000284109"/>
    </source>
</evidence>
<dbReference type="EMBL" id="QOCR01000002">
    <property type="protein sequence ID" value="RHW51187.1"/>
    <property type="molecule type" value="Genomic_DNA"/>
</dbReference>
<evidence type="ECO:0000313" key="3">
    <source>
        <dbReference type="EMBL" id="RHW51187.1"/>
    </source>
</evidence>
<keyword evidence="1 3" id="KW-0378">Hydrolase</keyword>
<dbReference type="GO" id="GO:0016787">
    <property type="term" value="F:hydrolase activity"/>
    <property type="evidence" value="ECO:0007669"/>
    <property type="project" value="UniProtKB-KW"/>
</dbReference>
<dbReference type="OrthoDB" id="9794725at2"/>
<gene>
    <name evidence="3" type="ORF">DS831_03955</name>
</gene>
<dbReference type="InterPro" id="IPR050300">
    <property type="entry name" value="GDXG_lipolytic_enzyme"/>
</dbReference>
<organism evidence="3 4">
    <name type="scientific">Bombilactobacillus bombi</name>
    <dbReference type="NCBI Taxonomy" id="1303590"/>
    <lineage>
        <taxon>Bacteria</taxon>
        <taxon>Bacillati</taxon>
        <taxon>Bacillota</taxon>
        <taxon>Bacilli</taxon>
        <taxon>Lactobacillales</taxon>
        <taxon>Lactobacillaceae</taxon>
        <taxon>Bombilactobacillus</taxon>
    </lineage>
</organism>
<proteinExistence type="predicted"/>
<dbReference type="Gene3D" id="3.40.50.1820">
    <property type="entry name" value="alpha/beta hydrolase"/>
    <property type="match status" value="1"/>
</dbReference>
<accession>A0A3R6YT46</accession>
<evidence type="ECO:0000256" key="1">
    <source>
        <dbReference type="ARBA" id="ARBA00022801"/>
    </source>
</evidence>
<dbReference type="InterPro" id="IPR029058">
    <property type="entry name" value="AB_hydrolase_fold"/>
</dbReference>
<dbReference type="RefSeq" id="WP_118900626.1">
    <property type="nucleotide sequence ID" value="NZ_QOCR01000002.1"/>
</dbReference>
<dbReference type="PANTHER" id="PTHR48081:SF6">
    <property type="entry name" value="PEPTIDASE S9 PROLYL OLIGOPEPTIDASE CATALYTIC DOMAIN-CONTAINING PROTEIN"/>
    <property type="match status" value="1"/>
</dbReference>
<feature type="domain" description="BD-FAE-like" evidence="2">
    <location>
        <begin position="93"/>
        <end position="250"/>
    </location>
</feature>
<dbReference type="Proteomes" id="UP000284109">
    <property type="component" value="Unassembled WGS sequence"/>
</dbReference>
<dbReference type="SUPFAM" id="SSF53474">
    <property type="entry name" value="alpha/beta-Hydrolases"/>
    <property type="match status" value="1"/>
</dbReference>